<evidence type="ECO:0000256" key="1">
    <source>
        <dbReference type="ARBA" id="ARBA00006100"/>
    </source>
</evidence>
<keyword evidence="2" id="KW-0479">Metal-binding</keyword>
<dbReference type="EMBL" id="FNZQ01000001">
    <property type="protein sequence ID" value="SEK41171.1"/>
    <property type="molecule type" value="Genomic_DNA"/>
</dbReference>
<dbReference type="InterPro" id="IPR034505">
    <property type="entry name" value="Coproporphyrinogen-III_oxidase"/>
</dbReference>
<dbReference type="SFLD" id="SFLDF00562">
    <property type="entry name" value="HemN-like__clustered_with_heat"/>
    <property type="match status" value="1"/>
</dbReference>
<dbReference type="SFLD" id="SFLDS00029">
    <property type="entry name" value="Radical_SAM"/>
    <property type="match status" value="1"/>
</dbReference>
<dbReference type="GO" id="GO:0006779">
    <property type="term" value="P:porphyrin-containing compound biosynthetic process"/>
    <property type="evidence" value="ECO:0007669"/>
    <property type="project" value="InterPro"/>
</dbReference>
<keyword evidence="2" id="KW-0411">Iron-sulfur</keyword>
<keyword evidence="2" id="KW-0004">4Fe-4S</keyword>
<comment type="function">
    <text evidence="2">Probably acts as a heme chaperone, transferring heme to an unknown acceptor. Binds one molecule of heme per monomer, possibly covalently. Binds 1 [4Fe-4S] cluster. The cluster is coordinated with 3 cysteines and an exchangeable S-adenosyl-L-methionine.</text>
</comment>
<dbReference type="InterPro" id="IPR010723">
    <property type="entry name" value="HemN_C"/>
</dbReference>
<dbReference type="Proteomes" id="UP000199283">
    <property type="component" value="Unassembled WGS sequence"/>
</dbReference>
<dbReference type="InterPro" id="IPR058240">
    <property type="entry name" value="rSAM_sf"/>
</dbReference>
<name>A0A1H7GSU3_9RHOB</name>
<accession>A0A1H7GSU3</accession>
<proteinExistence type="inferred from homology"/>
<dbReference type="PROSITE" id="PS51918">
    <property type="entry name" value="RADICAL_SAM"/>
    <property type="match status" value="1"/>
</dbReference>
<feature type="domain" description="Radical SAM core" evidence="3">
    <location>
        <begin position="4"/>
        <end position="240"/>
    </location>
</feature>
<organism evidence="4 5">
    <name type="scientific">Jannaschia helgolandensis</name>
    <dbReference type="NCBI Taxonomy" id="188906"/>
    <lineage>
        <taxon>Bacteria</taxon>
        <taxon>Pseudomonadati</taxon>
        <taxon>Pseudomonadota</taxon>
        <taxon>Alphaproteobacteria</taxon>
        <taxon>Rhodobacterales</taxon>
        <taxon>Roseobacteraceae</taxon>
        <taxon>Jannaschia</taxon>
    </lineage>
</organism>
<keyword evidence="2" id="KW-0949">S-adenosyl-L-methionine</keyword>
<dbReference type="NCBIfam" id="TIGR00539">
    <property type="entry name" value="hemN_rel"/>
    <property type="match status" value="1"/>
</dbReference>
<dbReference type="SUPFAM" id="SSF102114">
    <property type="entry name" value="Radical SAM enzymes"/>
    <property type="match status" value="1"/>
</dbReference>
<protein>
    <recommendedName>
        <fullName evidence="2">Heme chaperone HemW</fullName>
    </recommendedName>
</protein>
<keyword evidence="2" id="KW-0963">Cytoplasm</keyword>
<dbReference type="InterPro" id="IPR007197">
    <property type="entry name" value="rSAM"/>
</dbReference>
<dbReference type="InterPro" id="IPR004559">
    <property type="entry name" value="HemW-like"/>
</dbReference>
<keyword evidence="2" id="KW-0143">Chaperone</keyword>
<gene>
    <name evidence="4" type="ORF">SAMN04488526_0510</name>
</gene>
<evidence type="ECO:0000313" key="5">
    <source>
        <dbReference type="Proteomes" id="UP000199283"/>
    </source>
</evidence>
<keyword evidence="5" id="KW-1185">Reference proteome</keyword>
<evidence type="ECO:0000256" key="2">
    <source>
        <dbReference type="RuleBase" id="RU364116"/>
    </source>
</evidence>
<dbReference type="Pfam" id="PF06969">
    <property type="entry name" value="HemN_C"/>
    <property type="match status" value="1"/>
</dbReference>
<dbReference type="RefSeq" id="WP_092759466.1">
    <property type="nucleotide sequence ID" value="NZ_FNZQ01000001.1"/>
</dbReference>
<dbReference type="STRING" id="188906.SAMN04488526_0510"/>
<dbReference type="GO" id="GO:0046872">
    <property type="term" value="F:metal ion binding"/>
    <property type="evidence" value="ECO:0007669"/>
    <property type="project" value="UniProtKB-UniRule"/>
</dbReference>
<dbReference type="PANTHER" id="PTHR13932:SF5">
    <property type="entry name" value="RADICAL S-ADENOSYL METHIONINE DOMAIN-CONTAINING PROTEIN 1, MITOCHONDRIAL"/>
    <property type="match status" value="1"/>
</dbReference>
<keyword evidence="2" id="KW-0349">Heme</keyword>
<dbReference type="SMART" id="SM00729">
    <property type="entry name" value="Elp3"/>
    <property type="match status" value="1"/>
</dbReference>
<dbReference type="SFLD" id="SFLDG01065">
    <property type="entry name" value="anaerobic_coproporphyrinogen-I"/>
    <property type="match status" value="1"/>
</dbReference>
<comment type="subcellular location">
    <subcellularLocation>
        <location evidence="2">Cytoplasm</location>
    </subcellularLocation>
</comment>
<dbReference type="PANTHER" id="PTHR13932">
    <property type="entry name" value="COPROPORPHYRINIGEN III OXIDASE"/>
    <property type="match status" value="1"/>
</dbReference>
<sequence>MTENWQRAGFGLYIHWPFCAAKCPYCDFNSHVTTMVDQARWRDALLRDLAHWAGKTEGRVLTSIFFGGGTPSMMPPDTVAALIDAARRHWTPANDLEITLEANPTSVDAARFAGYVDGGVNRFSVGLQALKNDDLRALGRLHTVAEGRRAFDIARDLTDRVSFDLIYARQGQALADWQTELTAALKIAGEHLSLYQLTIEDGTAFSARYAAGGLTGLPDEDLSVDLYNLTQDLCGAAGLPRYETSNHSRPGRECRHNLIYWRGGDWVGIGPGAHGRLSLFDGRWSTVAEKMPQAWLVQSEKVGTGNKAMNILPQTDISDEYVLMGLRTREGMDLAHLDRIGGRLDPAGLAEMVGDGHLQLHDGWLKTTESGALLLNAVLRKIVAVDP</sequence>
<dbReference type="InterPro" id="IPR006638">
    <property type="entry name" value="Elp3/MiaA/NifB-like_rSAM"/>
</dbReference>
<evidence type="ECO:0000259" key="3">
    <source>
        <dbReference type="PROSITE" id="PS51918"/>
    </source>
</evidence>
<keyword evidence="2" id="KW-0408">Iron</keyword>
<dbReference type="SFLD" id="SFLDF00288">
    <property type="entry name" value="HemN-like__clustered_with_nucl"/>
    <property type="match status" value="1"/>
</dbReference>
<dbReference type="GO" id="GO:0005737">
    <property type="term" value="C:cytoplasm"/>
    <property type="evidence" value="ECO:0007669"/>
    <property type="project" value="UniProtKB-SubCell"/>
</dbReference>
<evidence type="ECO:0000313" key="4">
    <source>
        <dbReference type="EMBL" id="SEK41171.1"/>
    </source>
</evidence>
<comment type="similarity">
    <text evidence="1">Belongs to the anaerobic coproporphyrinogen-III oxidase family. HemW subfamily.</text>
</comment>
<dbReference type="OrthoDB" id="9808022at2"/>
<dbReference type="GO" id="GO:0051539">
    <property type="term" value="F:4 iron, 4 sulfur cluster binding"/>
    <property type="evidence" value="ECO:0007669"/>
    <property type="project" value="UniProtKB-UniRule"/>
</dbReference>
<dbReference type="GO" id="GO:0004109">
    <property type="term" value="F:coproporphyrinogen oxidase activity"/>
    <property type="evidence" value="ECO:0007669"/>
    <property type="project" value="InterPro"/>
</dbReference>
<dbReference type="AlphaFoldDB" id="A0A1H7GSU3"/>
<reference evidence="4 5" key="1">
    <citation type="submission" date="2016-10" db="EMBL/GenBank/DDBJ databases">
        <authorList>
            <person name="de Groot N.N."/>
        </authorList>
    </citation>
    <scope>NUCLEOTIDE SEQUENCE [LARGE SCALE GENOMIC DNA]</scope>
    <source>
        <strain evidence="4 5">DSM 14858</strain>
    </source>
</reference>
<dbReference type="Pfam" id="PF04055">
    <property type="entry name" value="Radical_SAM"/>
    <property type="match status" value="1"/>
</dbReference>
<dbReference type="CDD" id="cd01335">
    <property type="entry name" value="Radical_SAM"/>
    <property type="match status" value="1"/>
</dbReference>